<evidence type="ECO:0000313" key="2">
    <source>
        <dbReference type="Proteomes" id="UP000238338"/>
    </source>
</evidence>
<dbReference type="Proteomes" id="UP000238338">
    <property type="component" value="Unassembled WGS sequence"/>
</dbReference>
<dbReference type="EMBL" id="PVEP01000015">
    <property type="protein sequence ID" value="PQV52880.1"/>
    <property type="molecule type" value="Genomic_DNA"/>
</dbReference>
<keyword evidence="2" id="KW-1185">Reference proteome</keyword>
<dbReference type="RefSeq" id="WP_105516526.1">
    <property type="nucleotide sequence ID" value="NZ_PVEP01000015.1"/>
</dbReference>
<accession>A0A2S8RWF7</accession>
<dbReference type="AlphaFoldDB" id="A0A2S8RWF7"/>
<name>A0A2S8RWF7_9RHOB</name>
<sequence length="83" mass="9133">MPDITLHGNGEDCPACALRRDDLRAAGAMDQVVPCNFCGGTGRVGRAVAEIIREACAWAVENYWPAREEAWRQENEGVGHVRH</sequence>
<dbReference type="OrthoDB" id="7873696at2"/>
<proteinExistence type="predicted"/>
<reference evidence="1 2" key="1">
    <citation type="submission" date="2018-02" db="EMBL/GenBank/DDBJ databases">
        <title>Genomic Encyclopedia of Archaeal and Bacterial Type Strains, Phase II (KMG-II): from individual species to whole genera.</title>
        <authorList>
            <person name="Goeker M."/>
        </authorList>
    </citation>
    <scope>NUCLEOTIDE SEQUENCE [LARGE SCALE GENOMIC DNA]</scope>
    <source>
        <strain evidence="1 2">DSM 18921</strain>
    </source>
</reference>
<protein>
    <submittedName>
        <fullName evidence="1">Uncharacterized protein</fullName>
    </submittedName>
</protein>
<evidence type="ECO:0000313" key="1">
    <source>
        <dbReference type="EMBL" id="PQV52880.1"/>
    </source>
</evidence>
<comment type="caution">
    <text evidence="1">The sequence shown here is derived from an EMBL/GenBank/DDBJ whole genome shotgun (WGS) entry which is preliminary data.</text>
</comment>
<gene>
    <name evidence="1" type="ORF">LX70_03986</name>
</gene>
<organism evidence="1 2">
    <name type="scientific">Albidovulum denitrificans</name>
    <dbReference type="NCBI Taxonomy" id="404881"/>
    <lineage>
        <taxon>Bacteria</taxon>
        <taxon>Pseudomonadati</taxon>
        <taxon>Pseudomonadota</taxon>
        <taxon>Alphaproteobacteria</taxon>
        <taxon>Rhodobacterales</taxon>
        <taxon>Paracoccaceae</taxon>
        <taxon>Albidovulum</taxon>
    </lineage>
</organism>